<evidence type="ECO:0000313" key="2">
    <source>
        <dbReference type="Proteomes" id="UP001054837"/>
    </source>
</evidence>
<dbReference type="AlphaFoldDB" id="A0AAV4NHE9"/>
<evidence type="ECO:0000313" key="1">
    <source>
        <dbReference type="EMBL" id="GIX83933.1"/>
    </source>
</evidence>
<proteinExistence type="predicted"/>
<accession>A0AAV4NHE9</accession>
<protein>
    <submittedName>
        <fullName evidence="1">Uncharacterized protein</fullName>
    </submittedName>
</protein>
<sequence length="110" mass="12623">MNVQSNDPSFLNCSYSTARGNFHPRELSEMATSIADCSNAYLPYHNPHRYVTPLRQLPKRALTAANSGTNGSTVVDRQLFSHPLNERRRRRRLFIHTNYTIDGRPEYSPT</sequence>
<dbReference type="Proteomes" id="UP001054837">
    <property type="component" value="Unassembled WGS sequence"/>
</dbReference>
<comment type="caution">
    <text evidence="1">The sequence shown here is derived from an EMBL/GenBank/DDBJ whole genome shotgun (WGS) entry which is preliminary data.</text>
</comment>
<gene>
    <name evidence="1" type="ORF">CDAR_320161</name>
</gene>
<name>A0AAV4NHE9_9ARAC</name>
<dbReference type="EMBL" id="BPLQ01001680">
    <property type="protein sequence ID" value="GIX83933.1"/>
    <property type="molecule type" value="Genomic_DNA"/>
</dbReference>
<reference evidence="1 2" key="1">
    <citation type="submission" date="2021-06" db="EMBL/GenBank/DDBJ databases">
        <title>Caerostris darwini draft genome.</title>
        <authorList>
            <person name="Kono N."/>
            <person name="Arakawa K."/>
        </authorList>
    </citation>
    <scope>NUCLEOTIDE SEQUENCE [LARGE SCALE GENOMIC DNA]</scope>
</reference>
<keyword evidence="2" id="KW-1185">Reference proteome</keyword>
<organism evidence="1 2">
    <name type="scientific">Caerostris darwini</name>
    <dbReference type="NCBI Taxonomy" id="1538125"/>
    <lineage>
        <taxon>Eukaryota</taxon>
        <taxon>Metazoa</taxon>
        <taxon>Ecdysozoa</taxon>
        <taxon>Arthropoda</taxon>
        <taxon>Chelicerata</taxon>
        <taxon>Arachnida</taxon>
        <taxon>Araneae</taxon>
        <taxon>Araneomorphae</taxon>
        <taxon>Entelegynae</taxon>
        <taxon>Araneoidea</taxon>
        <taxon>Araneidae</taxon>
        <taxon>Caerostris</taxon>
    </lineage>
</organism>